<organism evidence="2 3">
    <name type="scientific">Austropuccinia psidii MF-1</name>
    <dbReference type="NCBI Taxonomy" id="1389203"/>
    <lineage>
        <taxon>Eukaryota</taxon>
        <taxon>Fungi</taxon>
        <taxon>Dikarya</taxon>
        <taxon>Basidiomycota</taxon>
        <taxon>Pucciniomycotina</taxon>
        <taxon>Pucciniomycetes</taxon>
        <taxon>Pucciniales</taxon>
        <taxon>Sphaerophragmiaceae</taxon>
        <taxon>Austropuccinia</taxon>
    </lineage>
</organism>
<reference evidence="2" key="1">
    <citation type="submission" date="2021-03" db="EMBL/GenBank/DDBJ databases">
        <title>Draft genome sequence of rust myrtle Austropuccinia psidii MF-1, a brazilian biotype.</title>
        <authorList>
            <person name="Quecine M.C."/>
            <person name="Pachon D.M.R."/>
            <person name="Bonatelli M.L."/>
            <person name="Correr F.H."/>
            <person name="Franceschini L.M."/>
            <person name="Leite T.F."/>
            <person name="Margarido G.R.A."/>
            <person name="Almeida C.A."/>
            <person name="Ferrarezi J.A."/>
            <person name="Labate C.A."/>
        </authorList>
    </citation>
    <scope>NUCLEOTIDE SEQUENCE</scope>
    <source>
        <strain evidence="2">MF-1</strain>
    </source>
</reference>
<evidence type="ECO:0000313" key="3">
    <source>
        <dbReference type="Proteomes" id="UP000765509"/>
    </source>
</evidence>
<gene>
    <name evidence="2" type="ORF">O181_080569</name>
</gene>
<name>A0A9Q3FKN5_9BASI</name>
<accession>A0A9Q3FKN5</accession>
<dbReference type="Proteomes" id="UP000765509">
    <property type="component" value="Unassembled WGS sequence"/>
</dbReference>
<keyword evidence="3" id="KW-1185">Reference proteome</keyword>
<proteinExistence type="predicted"/>
<dbReference type="AlphaFoldDB" id="A0A9Q3FKN5"/>
<protein>
    <submittedName>
        <fullName evidence="2">Uncharacterized protein</fullName>
    </submittedName>
</protein>
<feature type="region of interest" description="Disordered" evidence="1">
    <location>
        <begin position="116"/>
        <end position="138"/>
    </location>
</feature>
<feature type="compositionally biased region" description="Polar residues" evidence="1">
    <location>
        <begin position="209"/>
        <end position="227"/>
    </location>
</feature>
<feature type="region of interest" description="Disordered" evidence="1">
    <location>
        <begin position="186"/>
        <end position="232"/>
    </location>
</feature>
<feature type="compositionally biased region" description="Polar residues" evidence="1">
    <location>
        <begin position="126"/>
        <end position="135"/>
    </location>
</feature>
<sequence>MSSKLTELTEYSPSVPPPSVLCGSGVLSQLASPSMASSGHFDPSQTYNGYKAVEILDPACTECLAKGKDCFEHYNPRSSKCYYCYIGKKPCHQTGRQVSNVRRYLWSKKDGPFGKGFPVSEAPTPDATSGYSALTGSRKRDVSKWTNVGGPFHQFFPSHPPAKRLQSHIIHNTPRNFQPTLATIPTSIPPASPSPALNQAVRQSPIPQPRNSPMLTSQQPQPMASTSTRKEELSPLPFPAAQVFQCRYCWPIQVTREDPNMSSENQDSVARLFRRVDRNIREVIMYANDRTIPGAASEEMAAKFSWYEDELINDFQRTFDDLGRDN</sequence>
<evidence type="ECO:0000313" key="2">
    <source>
        <dbReference type="EMBL" id="MBW0540854.1"/>
    </source>
</evidence>
<comment type="caution">
    <text evidence="2">The sequence shown here is derived from an EMBL/GenBank/DDBJ whole genome shotgun (WGS) entry which is preliminary data.</text>
</comment>
<evidence type="ECO:0000256" key="1">
    <source>
        <dbReference type="SAM" id="MobiDB-lite"/>
    </source>
</evidence>
<dbReference type="EMBL" id="AVOT02045510">
    <property type="protein sequence ID" value="MBW0540854.1"/>
    <property type="molecule type" value="Genomic_DNA"/>
</dbReference>